<evidence type="ECO:0000313" key="2">
    <source>
        <dbReference type="Proteomes" id="UP000198406"/>
    </source>
</evidence>
<evidence type="ECO:0000313" key="1">
    <source>
        <dbReference type="EMBL" id="GAX25389.1"/>
    </source>
</evidence>
<keyword evidence="2" id="KW-1185">Reference proteome</keyword>
<gene>
    <name evidence="1" type="ORF">FisN_5Lh487</name>
</gene>
<protein>
    <submittedName>
        <fullName evidence="1">Uncharacterized protein</fullName>
    </submittedName>
</protein>
<organism evidence="1 2">
    <name type="scientific">Fistulifera solaris</name>
    <name type="common">Oleaginous diatom</name>
    <dbReference type="NCBI Taxonomy" id="1519565"/>
    <lineage>
        <taxon>Eukaryota</taxon>
        <taxon>Sar</taxon>
        <taxon>Stramenopiles</taxon>
        <taxon>Ochrophyta</taxon>
        <taxon>Bacillariophyta</taxon>
        <taxon>Bacillariophyceae</taxon>
        <taxon>Bacillariophycidae</taxon>
        <taxon>Naviculales</taxon>
        <taxon>Naviculaceae</taxon>
        <taxon>Fistulifera</taxon>
    </lineage>
</organism>
<name>A0A1Z5KGK6_FISSO</name>
<dbReference type="Proteomes" id="UP000198406">
    <property type="component" value="Unassembled WGS sequence"/>
</dbReference>
<sequence length="156" mass="17324">MPCSNLATLNSLGDWDFDDAEWMPASSDLDSVKRIKLSTDSSLTEEEVPYVANVSISEQPATAALEEALAFANESLELQIELLGSHTSDSTTSPSNIFMSKSKHFPGYTVDYSLKDAMYQHVYKTPEPLMSRFHHGPHDMRDVSYIFAMMTTSACT</sequence>
<accession>A0A1Z5KGK6</accession>
<dbReference type="EMBL" id="BDSP01000223">
    <property type="protein sequence ID" value="GAX25389.1"/>
    <property type="molecule type" value="Genomic_DNA"/>
</dbReference>
<dbReference type="AlphaFoldDB" id="A0A1Z5KGK6"/>
<reference evidence="1 2" key="1">
    <citation type="journal article" date="2015" name="Plant Cell">
        <title>Oil accumulation by the oleaginous diatom Fistulifera solaris as revealed by the genome and transcriptome.</title>
        <authorList>
            <person name="Tanaka T."/>
            <person name="Maeda Y."/>
            <person name="Veluchamy A."/>
            <person name="Tanaka M."/>
            <person name="Abida H."/>
            <person name="Marechal E."/>
            <person name="Bowler C."/>
            <person name="Muto M."/>
            <person name="Sunaga Y."/>
            <person name="Tanaka M."/>
            <person name="Yoshino T."/>
            <person name="Taniguchi T."/>
            <person name="Fukuda Y."/>
            <person name="Nemoto M."/>
            <person name="Matsumoto M."/>
            <person name="Wong P.S."/>
            <person name="Aburatani S."/>
            <person name="Fujibuchi W."/>
        </authorList>
    </citation>
    <scope>NUCLEOTIDE SEQUENCE [LARGE SCALE GENOMIC DNA]</scope>
    <source>
        <strain evidence="1 2">JPCC DA0580</strain>
    </source>
</reference>
<dbReference type="InParanoid" id="A0A1Z5KGK6"/>
<comment type="caution">
    <text evidence="1">The sequence shown here is derived from an EMBL/GenBank/DDBJ whole genome shotgun (WGS) entry which is preliminary data.</text>
</comment>
<proteinExistence type="predicted"/>